<dbReference type="RefSeq" id="WP_176442922.1">
    <property type="nucleotide sequence ID" value="NZ_FZOY01000007.1"/>
</dbReference>
<dbReference type="EMBL" id="FZOY01000007">
    <property type="protein sequence ID" value="SNT20319.1"/>
    <property type="molecule type" value="Genomic_DNA"/>
</dbReference>
<evidence type="ECO:0000313" key="2">
    <source>
        <dbReference type="EMBL" id="SNT20319.1"/>
    </source>
</evidence>
<reference evidence="2 3" key="1">
    <citation type="submission" date="2017-06" db="EMBL/GenBank/DDBJ databases">
        <authorList>
            <person name="Kim H.J."/>
            <person name="Triplett B.A."/>
        </authorList>
    </citation>
    <scope>NUCLEOTIDE SEQUENCE [LARGE SCALE GENOMIC DNA]</scope>
    <source>
        <strain evidence="2 3">DSM 29339</strain>
    </source>
</reference>
<evidence type="ECO:0000313" key="3">
    <source>
        <dbReference type="Proteomes" id="UP000198426"/>
    </source>
</evidence>
<protein>
    <submittedName>
        <fullName evidence="2">Uncharacterized protein</fullName>
    </submittedName>
</protein>
<proteinExistence type="predicted"/>
<feature type="transmembrane region" description="Helical" evidence="1">
    <location>
        <begin position="38"/>
        <end position="57"/>
    </location>
</feature>
<dbReference type="Proteomes" id="UP000198426">
    <property type="component" value="Unassembled WGS sequence"/>
</dbReference>
<evidence type="ECO:0000256" key="1">
    <source>
        <dbReference type="SAM" id="Phobius"/>
    </source>
</evidence>
<keyword evidence="1" id="KW-0472">Membrane</keyword>
<dbReference type="AlphaFoldDB" id="A0A239KS16"/>
<accession>A0A239KS16</accession>
<keyword evidence="3" id="KW-1185">Reference proteome</keyword>
<keyword evidence="1" id="KW-0812">Transmembrane</keyword>
<keyword evidence="1" id="KW-1133">Transmembrane helix</keyword>
<name>A0A239KS16_9RHOB</name>
<organism evidence="2 3">
    <name type="scientific">Tropicimonas sediminicola</name>
    <dbReference type="NCBI Taxonomy" id="1031541"/>
    <lineage>
        <taxon>Bacteria</taxon>
        <taxon>Pseudomonadati</taxon>
        <taxon>Pseudomonadota</taxon>
        <taxon>Alphaproteobacteria</taxon>
        <taxon>Rhodobacterales</taxon>
        <taxon>Roseobacteraceae</taxon>
        <taxon>Tropicimonas</taxon>
    </lineage>
</organism>
<feature type="transmembrane region" description="Helical" evidence="1">
    <location>
        <begin position="6"/>
        <end position="26"/>
    </location>
</feature>
<gene>
    <name evidence="2" type="ORF">SAMN05421757_107284</name>
</gene>
<sequence>MTFDLAHALVSGVLIFAVIIGMQKSGLYTPHRDGGPRWSWPLFFAIAVVMFILNLLWP</sequence>